<dbReference type="AlphaFoldDB" id="R4Z6K2"/>
<evidence type="ECO:0000313" key="2">
    <source>
        <dbReference type="Proteomes" id="UP000018291"/>
    </source>
</evidence>
<protein>
    <submittedName>
        <fullName evidence="1">Uncharacterized protein</fullName>
    </submittedName>
</protein>
<dbReference type="Proteomes" id="UP000018291">
    <property type="component" value="Unassembled WGS sequence"/>
</dbReference>
<dbReference type="HOGENOM" id="CLU_2179047_0_0_11"/>
<reference evidence="1 2" key="1">
    <citation type="journal article" date="2013" name="ISME J.">
        <title>Metabolic model for the filamentous 'Candidatus Microthrix parvicella' based on genomic and metagenomic analyses.</title>
        <authorList>
            <person name="Jon McIlroy S."/>
            <person name="Kristiansen R."/>
            <person name="Albertsen M."/>
            <person name="Michael Karst S."/>
            <person name="Rossetti S."/>
            <person name="Lund Nielsen J."/>
            <person name="Tandoi V."/>
            <person name="James Seviour R."/>
            <person name="Nielsen P.H."/>
        </authorList>
    </citation>
    <scope>NUCLEOTIDE SEQUENCE [LARGE SCALE GENOMIC DNA]</scope>
    <source>
        <strain evidence="1 2">RN1</strain>
    </source>
</reference>
<sequence>MMATGVFKHDDRHKNTAICARVTNCDGENFPGEVPEVIPSPTSQITASAKYEFEGTSENPFGPFGSGEPATRHKNTAICARVTDCDGENFPGEVPEVIPSPTSHVTASA</sequence>
<gene>
    <name evidence="1" type="ORF">BN381_70085</name>
</gene>
<keyword evidence="2" id="KW-1185">Reference proteome</keyword>
<name>R4Z6K2_9ACTN</name>
<dbReference type="EMBL" id="CANL01000067">
    <property type="protein sequence ID" value="CCM65386.1"/>
    <property type="molecule type" value="Genomic_DNA"/>
</dbReference>
<accession>R4Z6K2</accession>
<evidence type="ECO:0000313" key="1">
    <source>
        <dbReference type="EMBL" id="CCM65386.1"/>
    </source>
</evidence>
<proteinExistence type="predicted"/>
<comment type="caution">
    <text evidence="1">The sequence shown here is derived from an EMBL/GenBank/DDBJ whole genome shotgun (WGS) entry which is preliminary data.</text>
</comment>
<organism evidence="1 2">
    <name type="scientific">Candidatus Neomicrothrix parvicella RN1</name>
    <dbReference type="NCBI Taxonomy" id="1229780"/>
    <lineage>
        <taxon>Bacteria</taxon>
        <taxon>Bacillati</taxon>
        <taxon>Actinomycetota</taxon>
        <taxon>Acidimicrobiia</taxon>
        <taxon>Acidimicrobiales</taxon>
        <taxon>Microthrixaceae</taxon>
        <taxon>Candidatus Neomicrothrix</taxon>
    </lineage>
</organism>